<evidence type="ECO:0000256" key="7">
    <source>
        <dbReference type="ARBA" id="ARBA00023014"/>
    </source>
</evidence>
<evidence type="ECO:0000256" key="6">
    <source>
        <dbReference type="ARBA" id="ARBA00023004"/>
    </source>
</evidence>
<sequence>MKKVVVHPERCVGCMQCMIACATAHSQTKNLFSATLEDPLPRPRVHVGAGLYGEGFPNRCRHCDPAPCMFACLPGAIYRDWETDTVLIDPDKCINCASCAMACPFGVIRYHEDASAPLKKTVAVKCDNCLERQNQGLIPACVEVCKSRALTFEDPSDAMKRKTNEVAQSLSSDTSRIEIAPGFTLLNTIKRTQVELKIEN</sequence>
<dbReference type="PROSITE" id="PS00198">
    <property type="entry name" value="4FE4S_FER_1"/>
    <property type="match status" value="1"/>
</dbReference>
<evidence type="ECO:0000256" key="4">
    <source>
        <dbReference type="ARBA" id="ARBA00022737"/>
    </source>
</evidence>
<evidence type="ECO:0000256" key="1">
    <source>
        <dbReference type="ARBA" id="ARBA00022448"/>
    </source>
</evidence>
<feature type="domain" description="4Fe-4S ferredoxin-type" evidence="8">
    <location>
        <begin position="2"/>
        <end position="31"/>
    </location>
</feature>
<gene>
    <name evidence="9" type="ORF">dnm_058860</name>
</gene>
<protein>
    <submittedName>
        <fullName evidence="9">4Fe-4S ferredoxin iron-sulfur binding domain protein</fullName>
    </submittedName>
</protein>
<dbReference type="CDD" id="cd16374">
    <property type="entry name" value="DMSOR_beta_like"/>
    <property type="match status" value="1"/>
</dbReference>
<dbReference type="Pfam" id="PF13247">
    <property type="entry name" value="Fer4_11"/>
    <property type="match status" value="1"/>
</dbReference>
<evidence type="ECO:0000256" key="5">
    <source>
        <dbReference type="ARBA" id="ARBA00022982"/>
    </source>
</evidence>
<evidence type="ECO:0000256" key="3">
    <source>
        <dbReference type="ARBA" id="ARBA00022723"/>
    </source>
</evidence>
<name>A0A975BRE2_9BACT</name>
<dbReference type="InterPro" id="IPR017900">
    <property type="entry name" value="4Fe4S_Fe_S_CS"/>
</dbReference>
<accession>A0A975BRE2</accession>
<dbReference type="GO" id="GO:0046872">
    <property type="term" value="F:metal ion binding"/>
    <property type="evidence" value="ECO:0007669"/>
    <property type="project" value="UniProtKB-KW"/>
</dbReference>
<dbReference type="EMBL" id="CP061800">
    <property type="protein sequence ID" value="QTA89829.1"/>
    <property type="molecule type" value="Genomic_DNA"/>
</dbReference>
<keyword evidence="5" id="KW-0249">Electron transport</keyword>
<feature type="domain" description="4Fe-4S ferredoxin-type" evidence="8">
    <location>
        <begin position="84"/>
        <end position="113"/>
    </location>
</feature>
<dbReference type="InterPro" id="IPR050954">
    <property type="entry name" value="ET_IronSulfur_Cluster-Binding"/>
</dbReference>
<evidence type="ECO:0000259" key="8">
    <source>
        <dbReference type="PROSITE" id="PS51379"/>
    </source>
</evidence>
<reference evidence="9" key="1">
    <citation type="journal article" date="2021" name="Microb. Physiol.">
        <title>Proteogenomic Insights into the Physiology of Marine, Sulfate-Reducing, Filamentous Desulfonema limicola and Desulfonema magnum.</title>
        <authorList>
            <person name="Schnaars V."/>
            <person name="Wohlbrand L."/>
            <person name="Scheve S."/>
            <person name="Hinrichs C."/>
            <person name="Reinhardt R."/>
            <person name="Rabus R."/>
        </authorList>
    </citation>
    <scope>NUCLEOTIDE SEQUENCE</scope>
    <source>
        <strain evidence="9">4be13</strain>
    </source>
</reference>
<keyword evidence="7" id="KW-0411">Iron-sulfur</keyword>
<dbReference type="PROSITE" id="PS51379">
    <property type="entry name" value="4FE4S_FER_2"/>
    <property type="match status" value="2"/>
</dbReference>
<dbReference type="PANTHER" id="PTHR43177:SF5">
    <property type="entry name" value="ANAEROBIC DIMETHYL SULFOXIDE REDUCTASE CHAIN B-RELATED"/>
    <property type="match status" value="1"/>
</dbReference>
<keyword evidence="2" id="KW-0004">4Fe-4S</keyword>
<dbReference type="Gene3D" id="3.30.70.20">
    <property type="match status" value="2"/>
</dbReference>
<keyword evidence="3" id="KW-0479">Metal-binding</keyword>
<keyword evidence="6" id="KW-0408">Iron</keyword>
<dbReference type="Proteomes" id="UP000663722">
    <property type="component" value="Chromosome"/>
</dbReference>
<organism evidence="9 10">
    <name type="scientific">Desulfonema magnum</name>
    <dbReference type="NCBI Taxonomy" id="45655"/>
    <lineage>
        <taxon>Bacteria</taxon>
        <taxon>Pseudomonadati</taxon>
        <taxon>Thermodesulfobacteriota</taxon>
        <taxon>Desulfobacteria</taxon>
        <taxon>Desulfobacterales</taxon>
        <taxon>Desulfococcaceae</taxon>
        <taxon>Desulfonema</taxon>
    </lineage>
</organism>
<dbReference type="SUPFAM" id="SSF54862">
    <property type="entry name" value="4Fe-4S ferredoxins"/>
    <property type="match status" value="1"/>
</dbReference>
<keyword evidence="4" id="KW-0677">Repeat</keyword>
<dbReference type="PANTHER" id="PTHR43177">
    <property type="entry name" value="PROTEIN NRFC"/>
    <property type="match status" value="1"/>
</dbReference>
<evidence type="ECO:0000313" key="10">
    <source>
        <dbReference type="Proteomes" id="UP000663722"/>
    </source>
</evidence>
<evidence type="ECO:0000256" key="2">
    <source>
        <dbReference type="ARBA" id="ARBA00022485"/>
    </source>
</evidence>
<dbReference type="AlphaFoldDB" id="A0A975BRE2"/>
<dbReference type="KEGG" id="dmm:dnm_058860"/>
<dbReference type="RefSeq" id="WP_207678291.1">
    <property type="nucleotide sequence ID" value="NZ_CP061800.1"/>
</dbReference>
<keyword evidence="10" id="KW-1185">Reference proteome</keyword>
<dbReference type="InterPro" id="IPR017896">
    <property type="entry name" value="4Fe4S_Fe-S-bd"/>
</dbReference>
<proteinExistence type="predicted"/>
<dbReference type="GO" id="GO:0051539">
    <property type="term" value="F:4 iron, 4 sulfur cluster binding"/>
    <property type="evidence" value="ECO:0007669"/>
    <property type="project" value="UniProtKB-KW"/>
</dbReference>
<evidence type="ECO:0000313" key="9">
    <source>
        <dbReference type="EMBL" id="QTA89829.1"/>
    </source>
</evidence>
<keyword evidence="1" id="KW-0813">Transport</keyword>